<reference evidence="1 2" key="1">
    <citation type="submission" date="2021-06" db="EMBL/GenBank/DDBJ databases">
        <title>Caerostris extrusa draft genome.</title>
        <authorList>
            <person name="Kono N."/>
            <person name="Arakawa K."/>
        </authorList>
    </citation>
    <scope>NUCLEOTIDE SEQUENCE [LARGE SCALE GENOMIC DNA]</scope>
</reference>
<evidence type="ECO:0000313" key="1">
    <source>
        <dbReference type="EMBL" id="GIZ00602.1"/>
    </source>
</evidence>
<evidence type="ECO:0000313" key="2">
    <source>
        <dbReference type="Proteomes" id="UP001054945"/>
    </source>
</evidence>
<proteinExistence type="predicted"/>
<dbReference type="EMBL" id="BPLR01018566">
    <property type="protein sequence ID" value="GIZ00602.1"/>
    <property type="molecule type" value="Genomic_DNA"/>
</dbReference>
<accession>A0AAV4XZV5</accession>
<keyword evidence="2" id="KW-1185">Reference proteome</keyword>
<gene>
    <name evidence="1" type="ORF">CEXT_735861</name>
</gene>
<dbReference type="AlphaFoldDB" id="A0AAV4XZV5"/>
<protein>
    <submittedName>
        <fullName evidence="1">Uncharacterized protein</fullName>
    </submittedName>
</protein>
<sequence>MSGDHINRKIFCLQRSEERKEKYSAKSRKMVWHKFQAQRNNRTRIMLCRLAQLIQPKIGDRCKLDVVVPVFANFIIMKIKCSSLLPRKLEDKKKFIEL</sequence>
<dbReference type="Proteomes" id="UP001054945">
    <property type="component" value="Unassembled WGS sequence"/>
</dbReference>
<name>A0AAV4XZV5_CAEEX</name>
<comment type="caution">
    <text evidence="1">The sequence shown here is derived from an EMBL/GenBank/DDBJ whole genome shotgun (WGS) entry which is preliminary data.</text>
</comment>
<organism evidence="1 2">
    <name type="scientific">Caerostris extrusa</name>
    <name type="common">Bark spider</name>
    <name type="synonym">Caerostris bankana</name>
    <dbReference type="NCBI Taxonomy" id="172846"/>
    <lineage>
        <taxon>Eukaryota</taxon>
        <taxon>Metazoa</taxon>
        <taxon>Ecdysozoa</taxon>
        <taxon>Arthropoda</taxon>
        <taxon>Chelicerata</taxon>
        <taxon>Arachnida</taxon>
        <taxon>Araneae</taxon>
        <taxon>Araneomorphae</taxon>
        <taxon>Entelegynae</taxon>
        <taxon>Araneoidea</taxon>
        <taxon>Araneidae</taxon>
        <taxon>Caerostris</taxon>
    </lineage>
</organism>